<dbReference type="GO" id="GO:0003676">
    <property type="term" value="F:nucleic acid binding"/>
    <property type="evidence" value="ECO:0007669"/>
    <property type="project" value="InterPro"/>
</dbReference>
<gene>
    <name evidence="1" type="ORF">ILUMI_18903</name>
</gene>
<dbReference type="OrthoDB" id="6767596at2759"/>
<protein>
    <recommendedName>
        <fullName evidence="3">Tc1-like transposase DDE domain-containing protein</fullName>
    </recommendedName>
</protein>
<accession>A0A8K0CHA8</accession>
<proteinExistence type="predicted"/>
<name>A0A8K0CHA8_IGNLU</name>
<sequence>MSLGAAAKYLKKSKSFVKKWKEIYQRALIPSADKWFGKGNRDWLLQEDNDRKHRSRLCSMWKEENDVQILGWTSQSLDANPIENIWALMKMKLQGVIIKNQIHLACKIRDIWRSLPVEYAETLVESIPRRCQVILSNNGDWTSY</sequence>
<dbReference type="AlphaFoldDB" id="A0A8K0CHA8"/>
<reference evidence="1" key="1">
    <citation type="submission" date="2019-08" db="EMBL/GenBank/DDBJ databases">
        <title>The genome of the North American firefly Photinus pyralis.</title>
        <authorList>
            <consortium name="Photinus pyralis genome working group"/>
            <person name="Fallon T.R."/>
            <person name="Sander Lower S.E."/>
            <person name="Weng J.-K."/>
        </authorList>
    </citation>
    <scope>NUCLEOTIDE SEQUENCE</scope>
    <source>
        <strain evidence="1">TRF0915ILg1</strain>
        <tissue evidence="1">Whole body</tissue>
    </source>
</reference>
<dbReference type="Proteomes" id="UP000801492">
    <property type="component" value="Unassembled WGS sequence"/>
</dbReference>
<dbReference type="EMBL" id="VTPC01084379">
    <property type="protein sequence ID" value="KAF2887270.1"/>
    <property type="molecule type" value="Genomic_DNA"/>
</dbReference>
<keyword evidence="2" id="KW-1185">Reference proteome</keyword>
<evidence type="ECO:0000313" key="2">
    <source>
        <dbReference type="Proteomes" id="UP000801492"/>
    </source>
</evidence>
<evidence type="ECO:0008006" key="3">
    <source>
        <dbReference type="Google" id="ProtNLM"/>
    </source>
</evidence>
<organism evidence="1 2">
    <name type="scientific">Ignelater luminosus</name>
    <name type="common">Cucubano</name>
    <name type="synonym">Pyrophorus luminosus</name>
    <dbReference type="NCBI Taxonomy" id="2038154"/>
    <lineage>
        <taxon>Eukaryota</taxon>
        <taxon>Metazoa</taxon>
        <taxon>Ecdysozoa</taxon>
        <taxon>Arthropoda</taxon>
        <taxon>Hexapoda</taxon>
        <taxon>Insecta</taxon>
        <taxon>Pterygota</taxon>
        <taxon>Neoptera</taxon>
        <taxon>Endopterygota</taxon>
        <taxon>Coleoptera</taxon>
        <taxon>Polyphaga</taxon>
        <taxon>Elateriformia</taxon>
        <taxon>Elateroidea</taxon>
        <taxon>Elateridae</taxon>
        <taxon>Agrypninae</taxon>
        <taxon>Pyrophorini</taxon>
        <taxon>Ignelater</taxon>
    </lineage>
</organism>
<evidence type="ECO:0000313" key="1">
    <source>
        <dbReference type="EMBL" id="KAF2887270.1"/>
    </source>
</evidence>
<dbReference type="Gene3D" id="3.30.420.10">
    <property type="entry name" value="Ribonuclease H-like superfamily/Ribonuclease H"/>
    <property type="match status" value="1"/>
</dbReference>
<dbReference type="InterPro" id="IPR036397">
    <property type="entry name" value="RNaseH_sf"/>
</dbReference>
<comment type="caution">
    <text evidence="1">The sequence shown here is derived from an EMBL/GenBank/DDBJ whole genome shotgun (WGS) entry which is preliminary data.</text>
</comment>